<keyword evidence="5" id="KW-1185">Reference proteome</keyword>
<protein>
    <recommendedName>
        <fullName evidence="2">Anti-sigma factor antagonist</fullName>
    </recommendedName>
</protein>
<dbReference type="PANTHER" id="PTHR33495:SF2">
    <property type="entry name" value="ANTI-SIGMA FACTOR ANTAGONIST TM_1081-RELATED"/>
    <property type="match status" value="1"/>
</dbReference>
<dbReference type="PROSITE" id="PS50801">
    <property type="entry name" value="STAS"/>
    <property type="match status" value="1"/>
</dbReference>
<dbReference type="InterPro" id="IPR003658">
    <property type="entry name" value="Anti-sigma_ant"/>
</dbReference>
<evidence type="ECO:0000313" key="4">
    <source>
        <dbReference type="EMBL" id="GGY18609.1"/>
    </source>
</evidence>
<evidence type="ECO:0000256" key="2">
    <source>
        <dbReference type="RuleBase" id="RU003749"/>
    </source>
</evidence>
<dbReference type="InterPro" id="IPR036513">
    <property type="entry name" value="STAS_dom_sf"/>
</dbReference>
<dbReference type="SUPFAM" id="SSF52091">
    <property type="entry name" value="SpoIIaa-like"/>
    <property type="match status" value="1"/>
</dbReference>
<dbReference type="GO" id="GO:0043856">
    <property type="term" value="F:anti-sigma factor antagonist activity"/>
    <property type="evidence" value="ECO:0007669"/>
    <property type="project" value="InterPro"/>
</dbReference>
<evidence type="ECO:0000313" key="5">
    <source>
        <dbReference type="Proteomes" id="UP000619244"/>
    </source>
</evidence>
<evidence type="ECO:0000259" key="3">
    <source>
        <dbReference type="PROSITE" id="PS50801"/>
    </source>
</evidence>
<reference evidence="4" key="2">
    <citation type="submission" date="2020-09" db="EMBL/GenBank/DDBJ databases">
        <authorList>
            <person name="Sun Q."/>
            <person name="Ohkuma M."/>
        </authorList>
    </citation>
    <scope>NUCLEOTIDE SEQUENCE</scope>
    <source>
        <strain evidence="4">JCM 4790</strain>
    </source>
</reference>
<proteinExistence type="inferred from homology"/>
<feature type="domain" description="STAS" evidence="3">
    <location>
        <begin position="10"/>
        <end position="118"/>
    </location>
</feature>
<evidence type="ECO:0000256" key="1">
    <source>
        <dbReference type="ARBA" id="ARBA00009013"/>
    </source>
</evidence>
<dbReference type="Pfam" id="PF01740">
    <property type="entry name" value="STAS"/>
    <property type="match status" value="1"/>
</dbReference>
<name>A0A918P444_9ACTN</name>
<dbReference type="Gene3D" id="3.30.750.24">
    <property type="entry name" value="STAS domain"/>
    <property type="match status" value="1"/>
</dbReference>
<dbReference type="Proteomes" id="UP000619244">
    <property type="component" value="Unassembled WGS sequence"/>
</dbReference>
<dbReference type="PANTHER" id="PTHR33495">
    <property type="entry name" value="ANTI-SIGMA FACTOR ANTAGONIST TM_1081-RELATED-RELATED"/>
    <property type="match status" value="1"/>
</dbReference>
<dbReference type="InterPro" id="IPR002645">
    <property type="entry name" value="STAS_dom"/>
</dbReference>
<gene>
    <name evidence="4" type="ORF">GCM10010358_82220</name>
</gene>
<dbReference type="AlphaFoldDB" id="A0A918P444"/>
<dbReference type="CDD" id="cd07043">
    <property type="entry name" value="STAS_anti-anti-sigma_factors"/>
    <property type="match status" value="1"/>
</dbReference>
<sequence length="118" mass="13012">MHGAADPSRLLIIRTVVGGATVLRLLGTLDVHTTGRLRQVLTVDRRQDPVRVVLDCRWVGFLDSSDVNALVRLHCAARAASGWVRLVRVQPAVQRVIRLSGLEAVIDCYPTLEQVLHS</sequence>
<dbReference type="EMBL" id="BMVU01000130">
    <property type="protein sequence ID" value="GGY18609.1"/>
    <property type="molecule type" value="Genomic_DNA"/>
</dbReference>
<accession>A0A918P444</accession>
<comment type="similarity">
    <text evidence="1 2">Belongs to the anti-sigma-factor antagonist family.</text>
</comment>
<reference evidence="4" key="1">
    <citation type="journal article" date="2014" name="Int. J. Syst. Evol. Microbiol.">
        <title>Complete genome sequence of Corynebacterium casei LMG S-19264T (=DSM 44701T), isolated from a smear-ripened cheese.</title>
        <authorList>
            <consortium name="US DOE Joint Genome Institute (JGI-PGF)"/>
            <person name="Walter F."/>
            <person name="Albersmeier A."/>
            <person name="Kalinowski J."/>
            <person name="Ruckert C."/>
        </authorList>
    </citation>
    <scope>NUCLEOTIDE SEQUENCE</scope>
    <source>
        <strain evidence="4">JCM 4790</strain>
    </source>
</reference>
<organism evidence="4 5">
    <name type="scientific">Streptomyces minutiscleroticus</name>
    <dbReference type="NCBI Taxonomy" id="68238"/>
    <lineage>
        <taxon>Bacteria</taxon>
        <taxon>Bacillati</taxon>
        <taxon>Actinomycetota</taxon>
        <taxon>Actinomycetes</taxon>
        <taxon>Kitasatosporales</taxon>
        <taxon>Streptomycetaceae</taxon>
        <taxon>Streptomyces</taxon>
    </lineage>
</organism>
<dbReference type="NCBIfam" id="TIGR00377">
    <property type="entry name" value="ant_ant_sig"/>
    <property type="match status" value="1"/>
</dbReference>
<comment type="caution">
    <text evidence="4">The sequence shown here is derived from an EMBL/GenBank/DDBJ whole genome shotgun (WGS) entry which is preliminary data.</text>
</comment>